<dbReference type="AlphaFoldDB" id="A0AAV2D8U7"/>
<evidence type="ECO:0000313" key="3">
    <source>
        <dbReference type="Proteomes" id="UP001497516"/>
    </source>
</evidence>
<proteinExistence type="predicted"/>
<organism evidence="2 3">
    <name type="scientific">Linum trigynum</name>
    <dbReference type="NCBI Taxonomy" id="586398"/>
    <lineage>
        <taxon>Eukaryota</taxon>
        <taxon>Viridiplantae</taxon>
        <taxon>Streptophyta</taxon>
        <taxon>Embryophyta</taxon>
        <taxon>Tracheophyta</taxon>
        <taxon>Spermatophyta</taxon>
        <taxon>Magnoliopsida</taxon>
        <taxon>eudicotyledons</taxon>
        <taxon>Gunneridae</taxon>
        <taxon>Pentapetalae</taxon>
        <taxon>rosids</taxon>
        <taxon>fabids</taxon>
        <taxon>Malpighiales</taxon>
        <taxon>Linaceae</taxon>
        <taxon>Linum</taxon>
    </lineage>
</organism>
<feature type="compositionally biased region" description="Polar residues" evidence="1">
    <location>
        <begin position="57"/>
        <end position="68"/>
    </location>
</feature>
<dbReference type="Proteomes" id="UP001497516">
    <property type="component" value="Chromosome 2"/>
</dbReference>
<evidence type="ECO:0000313" key="2">
    <source>
        <dbReference type="EMBL" id="CAL1370179.1"/>
    </source>
</evidence>
<sequence>MARRDSPGKENRENKEISVGELLLASLGKVSLRKEVPTSETKREVGGGGILRPNPNSPSIRTTQLGRA</sequence>
<feature type="compositionally biased region" description="Basic and acidic residues" evidence="1">
    <location>
        <begin position="35"/>
        <end position="45"/>
    </location>
</feature>
<evidence type="ECO:0000256" key="1">
    <source>
        <dbReference type="SAM" id="MobiDB-lite"/>
    </source>
</evidence>
<dbReference type="EMBL" id="OZ034815">
    <property type="protein sequence ID" value="CAL1370179.1"/>
    <property type="molecule type" value="Genomic_DNA"/>
</dbReference>
<protein>
    <submittedName>
        <fullName evidence="2">Uncharacterized protein</fullName>
    </submittedName>
</protein>
<keyword evidence="3" id="KW-1185">Reference proteome</keyword>
<accession>A0AAV2D8U7</accession>
<reference evidence="2 3" key="1">
    <citation type="submission" date="2024-04" db="EMBL/GenBank/DDBJ databases">
        <authorList>
            <person name="Fracassetti M."/>
        </authorList>
    </citation>
    <scope>NUCLEOTIDE SEQUENCE [LARGE SCALE GENOMIC DNA]</scope>
</reference>
<feature type="region of interest" description="Disordered" evidence="1">
    <location>
        <begin position="35"/>
        <end position="68"/>
    </location>
</feature>
<name>A0AAV2D8U7_9ROSI</name>
<gene>
    <name evidence="2" type="ORF">LTRI10_LOCUS12397</name>
</gene>